<keyword evidence="2" id="KW-1185">Reference proteome</keyword>
<name>A0A1X6PL99_PORUM</name>
<organism evidence="1 2">
    <name type="scientific">Porphyra umbilicalis</name>
    <name type="common">Purple laver</name>
    <name type="synonym">Red alga</name>
    <dbReference type="NCBI Taxonomy" id="2786"/>
    <lineage>
        <taxon>Eukaryota</taxon>
        <taxon>Rhodophyta</taxon>
        <taxon>Bangiophyceae</taxon>
        <taxon>Bangiales</taxon>
        <taxon>Bangiaceae</taxon>
        <taxon>Porphyra</taxon>
    </lineage>
</organism>
<evidence type="ECO:0000313" key="2">
    <source>
        <dbReference type="Proteomes" id="UP000218209"/>
    </source>
</evidence>
<reference evidence="1 2" key="1">
    <citation type="submission" date="2017-03" db="EMBL/GenBank/DDBJ databases">
        <title>WGS assembly of Porphyra umbilicalis.</title>
        <authorList>
            <person name="Brawley S.H."/>
            <person name="Blouin N.A."/>
            <person name="Ficko-Blean E."/>
            <person name="Wheeler G.L."/>
            <person name="Lohr M."/>
            <person name="Goodson H.V."/>
            <person name="Jenkins J.W."/>
            <person name="Blaby-Haas C.E."/>
            <person name="Helliwell K.E."/>
            <person name="Chan C."/>
            <person name="Marriage T."/>
            <person name="Bhattacharya D."/>
            <person name="Klein A.S."/>
            <person name="Badis Y."/>
            <person name="Brodie J."/>
            <person name="Cao Y."/>
            <person name="Collen J."/>
            <person name="Dittami S.M."/>
            <person name="Gachon C.M."/>
            <person name="Green B.R."/>
            <person name="Karpowicz S."/>
            <person name="Kim J.W."/>
            <person name="Kudahl U."/>
            <person name="Lin S."/>
            <person name="Michel G."/>
            <person name="Mittag M."/>
            <person name="Olson B.J."/>
            <person name="Pangilinan J."/>
            <person name="Peng Y."/>
            <person name="Qiu H."/>
            <person name="Shu S."/>
            <person name="Singer J.T."/>
            <person name="Smith A.G."/>
            <person name="Sprecher B.N."/>
            <person name="Wagner V."/>
            <person name="Wang W."/>
            <person name="Wang Z.-Y."/>
            <person name="Yan J."/>
            <person name="Yarish C."/>
            <person name="Zoeuner-Riek S."/>
            <person name="Zhuang Y."/>
            <person name="Zou Y."/>
            <person name="Lindquist E.A."/>
            <person name="Grimwood J."/>
            <person name="Barry K."/>
            <person name="Rokhsar D.S."/>
            <person name="Schmutz J."/>
            <person name="Stiller J.W."/>
            <person name="Grossman A.R."/>
            <person name="Prochnik S.E."/>
        </authorList>
    </citation>
    <scope>NUCLEOTIDE SEQUENCE [LARGE SCALE GENOMIC DNA]</scope>
    <source>
        <strain evidence="1">4086291</strain>
    </source>
</reference>
<evidence type="ECO:0000313" key="1">
    <source>
        <dbReference type="EMBL" id="OSX81546.1"/>
    </source>
</evidence>
<accession>A0A1X6PL99</accession>
<dbReference type="Proteomes" id="UP000218209">
    <property type="component" value="Unassembled WGS sequence"/>
</dbReference>
<dbReference type="OrthoDB" id="409273at2759"/>
<gene>
    <name evidence="1" type="ORF">BU14_0014s0096</name>
</gene>
<protein>
    <submittedName>
        <fullName evidence="1">Uncharacterized protein</fullName>
    </submittedName>
</protein>
<proteinExistence type="predicted"/>
<sequence length="325" mass="33321">MAASGRSPACVRVHQQAYVDSLDHIPLSAACLATPGAAVTSAELTLYRRAAGALIWAAGQTLPHLACGAAVLARHFRHALVADLVRANKQLAAARLSRDFGLTLRSSPPGRCLYLFTDSSAVTLRSASAQTGFAIFLGAAGGIFGAAGSAAAAADGVSADLVAWGFHRQRQVTHSSFAAEAFGLLQGLRSALNAAAVAGLLFNGSVGAGLPVHAFVDSRSLYDSLTSTSASGSKEVRACLADLRDHYRLGSLASVAWLPGSLQLADGLTKPTGAGPLRAAAASGWLPLPRSACVTKSASGRFVPVADPPPPCLSFPCRRRLGCPR</sequence>
<dbReference type="AlphaFoldDB" id="A0A1X6PL99"/>
<dbReference type="EMBL" id="KV918761">
    <property type="protein sequence ID" value="OSX81546.1"/>
    <property type="molecule type" value="Genomic_DNA"/>
</dbReference>